<dbReference type="FunFam" id="1.10.10.1200:FF:000007">
    <property type="entry name" value="Melanoma-associated antigen C2"/>
    <property type="match status" value="1"/>
</dbReference>
<dbReference type="FunFam" id="1.10.10.1210:FF:000001">
    <property type="entry name" value="melanoma-associated antigen D1"/>
    <property type="match status" value="1"/>
</dbReference>
<protein>
    <submittedName>
        <fullName evidence="3">MAGAA protein</fullName>
    </submittedName>
</protein>
<accession>A0A6G1AJJ5</accession>
<gene>
    <name evidence="3" type="primary">Magea10_1</name>
    <name evidence="3" type="ORF">FOF47_R21430</name>
</gene>
<feature type="region of interest" description="Disordered" evidence="1">
    <location>
        <begin position="1"/>
        <end position="48"/>
    </location>
</feature>
<dbReference type="InterPro" id="IPR002190">
    <property type="entry name" value="MHD_dom"/>
</dbReference>
<keyword evidence="4" id="KW-1185">Reference proteome</keyword>
<dbReference type="Proteomes" id="UP000475037">
    <property type="component" value="Unassembled WGS sequence"/>
</dbReference>
<dbReference type="GO" id="GO:0005634">
    <property type="term" value="C:nucleus"/>
    <property type="evidence" value="ECO:0007669"/>
    <property type="project" value="TreeGrafter"/>
</dbReference>
<dbReference type="SMART" id="SM01373">
    <property type="entry name" value="MAGE"/>
    <property type="match status" value="1"/>
</dbReference>
<dbReference type="AlphaFoldDB" id="A0A6G1AJJ5"/>
<dbReference type="Pfam" id="PF01454">
    <property type="entry name" value="MAGE"/>
    <property type="match status" value="1"/>
</dbReference>
<evidence type="ECO:0000259" key="2">
    <source>
        <dbReference type="PROSITE" id="PS50838"/>
    </source>
</evidence>
<feature type="compositionally biased region" description="Polar residues" evidence="1">
    <location>
        <begin position="18"/>
        <end position="27"/>
    </location>
</feature>
<name>A0A6G1AJJ5_CROCR</name>
<feature type="domain" description="MAGE" evidence="2">
    <location>
        <begin position="50"/>
        <end position="249"/>
    </location>
</feature>
<feature type="compositionally biased region" description="Polar residues" evidence="1">
    <location>
        <begin position="1"/>
        <end position="10"/>
    </location>
</feature>
<proteinExistence type="predicted"/>
<dbReference type="InterPro" id="IPR037445">
    <property type="entry name" value="MAGE"/>
</dbReference>
<dbReference type="Gene3D" id="1.10.10.1200">
    <property type="entry name" value="MAGE homology domain, winged helix WH1 motif"/>
    <property type="match status" value="1"/>
</dbReference>
<reference evidence="3 4" key="1">
    <citation type="submission" date="2019-11" db="EMBL/GenBank/DDBJ databases">
        <authorList>
            <person name="Yang C."/>
            <person name="Li F."/>
        </authorList>
    </citation>
    <scope>NUCLEOTIDE SEQUENCE [LARGE SCALE GENOMIC DNA]</scope>
    <source>
        <strain evidence="3">KB4526</strain>
        <tissue evidence="3">Muscle</tissue>
    </source>
</reference>
<dbReference type="Gene3D" id="1.10.10.1210">
    <property type="entry name" value="MAGE homology domain, winged helix WH2 motif"/>
    <property type="match status" value="1"/>
</dbReference>
<feature type="non-terminal residue" evidence="3">
    <location>
        <position position="271"/>
    </location>
</feature>
<dbReference type="PROSITE" id="PS50838">
    <property type="entry name" value="MAGE"/>
    <property type="match status" value="1"/>
</dbReference>
<dbReference type="GO" id="GO:0000122">
    <property type="term" value="P:negative regulation of transcription by RNA polymerase II"/>
    <property type="evidence" value="ECO:0007669"/>
    <property type="project" value="TreeGrafter"/>
</dbReference>
<dbReference type="PANTHER" id="PTHR11736">
    <property type="entry name" value="MELANOMA-ASSOCIATED ANTIGEN MAGE ANTIGEN"/>
    <property type="match status" value="1"/>
</dbReference>
<evidence type="ECO:0000256" key="1">
    <source>
        <dbReference type="SAM" id="MobiDB-lite"/>
    </source>
</evidence>
<feature type="non-terminal residue" evidence="3">
    <location>
        <position position="1"/>
    </location>
</feature>
<dbReference type="EMBL" id="VOAJ01005020">
    <property type="protein sequence ID" value="KAF0875968.1"/>
    <property type="molecule type" value="Genomic_DNA"/>
</dbReference>
<evidence type="ECO:0000313" key="3">
    <source>
        <dbReference type="EMBL" id="KAF0875968.1"/>
    </source>
</evidence>
<dbReference type="PANTHER" id="PTHR11736:SF84">
    <property type="entry name" value="MELANOMA-ASSOCIATED ANTIGEN C2"/>
    <property type="match status" value="1"/>
</dbReference>
<dbReference type="InterPro" id="IPR041898">
    <property type="entry name" value="MAGE_WH1"/>
</dbReference>
<organism evidence="3 4">
    <name type="scientific">Crocuta crocuta</name>
    <name type="common">Spotted hyena</name>
    <dbReference type="NCBI Taxonomy" id="9678"/>
    <lineage>
        <taxon>Eukaryota</taxon>
        <taxon>Metazoa</taxon>
        <taxon>Chordata</taxon>
        <taxon>Craniata</taxon>
        <taxon>Vertebrata</taxon>
        <taxon>Euteleostomi</taxon>
        <taxon>Mammalia</taxon>
        <taxon>Eutheria</taxon>
        <taxon>Laurasiatheria</taxon>
        <taxon>Carnivora</taxon>
        <taxon>Feliformia</taxon>
        <taxon>Hyaenidae</taxon>
        <taxon>Crocuta</taxon>
    </lineage>
</organism>
<comment type="caution">
    <text evidence="3">The sequence shown here is derived from an EMBL/GenBank/DDBJ whole genome shotgun (WGS) entry which is preliminary data.</text>
</comment>
<sequence length="271" mass="30434">TLSPPQSLEGSCSVPALRSTSEGGSSSPEKEDPGSLQASADIESSPKDPLDEQVADLARFMILKYQSKDFITEAEMVNVITKKYRKHFPVIFTRASKCLEVICGIDVKEVDPTVHGYVLVSSLDLADDEVSTEKHRMPTNGFLAIILGVIFLEGNCISEENLWDFLNIMGVYAGKEHFIYGEPRKLITVDWVRDSYLESRQVPNSDPPRYEFRWGLRAYAETTKVKVLEFLVKIKGMDPISFSLWYEKALRDDEEGDWTGIGFEESTAAMS</sequence>
<dbReference type="InterPro" id="IPR041899">
    <property type="entry name" value="MAGE_WH2"/>
</dbReference>
<evidence type="ECO:0000313" key="4">
    <source>
        <dbReference type="Proteomes" id="UP000475037"/>
    </source>
</evidence>